<evidence type="ECO:0000313" key="2">
    <source>
        <dbReference type="Proteomes" id="UP000672009"/>
    </source>
</evidence>
<dbReference type="AlphaFoldDB" id="A0A975FAE2"/>
<dbReference type="Gene3D" id="3.40.50.1240">
    <property type="entry name" value="Phosphoglycerate mutase-like"/>
    <property type="match status" value="1"/>
</dbReference>
<proteinExistence type="predicted"/>
<gene>
    <name evidence="1" type="ORF">J9260_03595</name>
</gene>
<dbReference type="EMBL" id="CP072793">
    <property type="protein sequence ID" value="QTR54192.1"/>
    <property type="molecule type" value="Genomic_DNA"/>
</dbReference>
<dbReference type="InterPro" id="IPR029033">
    <property type="entry name" value="His_PPase_superfam"/>
</dbReference>
<name>A0A975FAE2_9GAMM</name>
<dbReference type="Proteomes" id="UP000672009">
    <property type="component" value="Chromosome"/>
</dbReference>
<organism evidence="1 2">
    <name type="scientific">Thiothrix unzii</name>
    <dbReference type="NCBI Taxonomy" id="111769"/>
    <lineage>
        <taxon>Bacteria</taxon>
        <taxon>Pseudomonadati</taxon>
        <taxon>Pseudomonadota</taxon>
        <taxon>Gammaproteobacteria</taxon>
        <taxon>Thiotrichales</taxon>
        <taxon>Thiotrichaceae</taxon>
        <taxon>Thiothrix</taxon>
    </lineage>
</organism>
<reference evidence="1" key="1">
    <citation type="submission" date="2021-04" db="EMBL/GenBank/DDBJ databases">
        <title>Genomics, taxonomy and metabolism of representatives of sulfur bacteria of the genus Thiothrix: Thiothrix fructosivorans QT, Thiothrix unzii A1T and three new species, Thiothrix subterranea sp. nov., Thiothrix litoralis sp. nov. and 'Candidatus Thiothrix anitrata' sp. nov.</title>
        <authorList>
            <person name="Ravin N.V."/>
            <person name="Smolyakov D."/>
            <person name="Rudenko T.S."/>
            <person name="Mardanov A.V."/>
            <person name="Beletsky A.V."/>
            <person name="Markov N.D."/>
            <person name="Fomenkov A.I."/>
            <person name="Roberts R.J."/>
            <person name="Karnachuk O.V."/>
            <person name="Novikov A."/>
            <person name="Grabovich M.Y."/>
        </authorList>
    </citation>
    <scope>NUCLEOTIDE SEQUENCE</scope>
    <source>
        <strain evidence="1">A1</strain>
    </source>
</reference>
<evidence type="ECO:0000313" key="1">
    <source>
        <dbReference type="EMBL" id="QTR54192.1"/>
    </source>
</evidence>
<accession>A0A975FAE2</accession>
<keyword evidence="2" id="KW-1185">Reference proteome</keyword>
<dbReference type="KEGG" id="tun:J9260_03595"/>
<protein>
    <submittedName>
        <fullName evidence="1">Uncharacterized protein</fullName>
    </submittedName>
</protein>
<sequence length="62" mass="6880">MQRVARFCQRHALLPSHLLCSPLVRALETALQADLRIYTGMLGEMAGVEDDLVLLEQVGSEN</sequence>